<dbReference type="InterPro" id="IPR050179">
    <property type="entry name" value="Trans_hexapeptide_repeat"/>
</dbReference>
<evidence type="ECO:0000313" key="2">
    <source>
        <dbReference type="EMBL" id="CAJ47692.1"/>
    </source>
</evidence>
<sequence length="346" mass="37901">MAIPMIKMAVIGILPSRLKVAFYRLRGARIGKGVKIGLFSVLLADDIEIGDGAKIGALSFVRCRKLRLGNRSKIGSMVAIDTGEVKLGHDSVIMEQVVIGGMQTPRSRIDIGARVKIFPYCFLNPTEPIVIEDEVGVGGANYLFTHGSWQSVLDGYPVGFGPITIRKGVWLPWRVFILPNVEIGEYCTIGAGAIINKSIAAHSLAVGAPAKVIAENGAYRKLKSREEQIALVRTILKEMAEFLQYEGKPTLYEERPDSVVLRVQVAGKNSEIVFVEQAAHSSPRPNGVLIAFDAIPADVRQQLGAQPWFDLQSKDCAFGNGLLFDEVRNFFSRYGIRFAIAGERDI</sequence>
<dbReference type="RefSeq" id="WP_012415793.1">
    <property type="nucleotide sequence ID" value="NC_010645.1"/>
</dbReference>
<dbReference type="Proteomes" id="UP000001977">
    <property type="component" value="Chromosome"/>
</dbReference>
<evidence type="ECO:0000256" key="1">
    <source>
        <dbReference type="ARBA" id="ARBA00007274"/>
    </source>
</evidence>
<accession>Q2L1T7</accession>
<reference evidence="2 3" key="1">
    <citation type="journal article" date="2006" name="J. Bacteriol.">
        <title>Comparison of the genome sequence of the poultry pathogen Bordetella avium with those of B. bronchiseptica, B. pertussis, and B. parapertussis reveals extensive diversity in surface structures associated with host interaction.</title>
        <authorList>
            <person name="Sebaihia M."/>
            <person name="Preston A."/>
            <person name="Maskell D.J."/>
            <person name="Kuzmiak H."/>
            <person name="Connell T.D."/>
            <person name="King N.D."/>
            <person name="Orndorff P.E."/>
            <person name="Miyamoto D.M."/>
            <person name="Thomson N.R."/>
            <person name="Harris D."/>
            <person name="Goble A."/>
            <person name="Lord A."/>
            <person name="Murphy L."/>
            <person name="Quail M.A."/>
            <person name="Rutter S."/>
            <person name="Squares R."/>
            <person name="Squares S."/>
            <person name="Woodward J."/>
            <person name="Parkhill J."/>
            <person name="Temple L.M."/>
        </authorList>
    </citation>
    <scope>NUCLEOTIDE SEQUENCE [LARGE SCALE GENOMIC DNA]</scope>
    <source>
        <strain evidence="2 3">197N</strain>
    </source>
</reference>
<name>Q2L1T7_BORA1</name>
<dbReference type="eggNOG" id="COG0110">
    <property type="taxonomic scope" value="Bacteria"/>
</dbReference>
<dbReference type="Gene3D" id="2.160.10.10">
    <property type="entry name" value="Hexapeptide repeat proteins"/>
    <property type="match status" value="2"/>
</dbReference>
<dbReference type="PANTHER" id="PTHR43300">
    <property type="entry name" value="ACETYLTRANSFERASE"/>
    <property type="match status" value="1"/>
</dbReference>
<dbReference type="KEGG" id="bav:BAV0089"/>
<evidence type="ECO:0000313" key="3">
    <source>
        <dbReference type="Proteomes" id="UP000001977"/>
    </source>
</evidence>
<dbReference type="SUPFAM" id="SSF51161">
    <property type="entry name" value="Trimeric LpxA-like enzymes"/>
    <property type="match status" value="2"/>
</dbReference>
<dbReference type="CDD" id="cd04647">
    <property type="entry name" value="LbH_MAT_like"/>
    <property type="match status" value="1"/>
</dbReference>
<comment type="similarity">
    <text evidence="1">Belongs to the transferase hexapeptide repeat family.</text>
</comment>
<proteinExistence type="inferred from homology"/>
<organism evidence="2 3">
    <name type="scientific">Bordetella avium (strain 197N)</name>
    <dbReference type="NCBI Taxonomy" id="360910"/>
    <lineage>
        <taxon>Bacteria</taxon>
        <taxon>Pseudomonadati</taxon>
        <taxon>Pseudomonadota</taxon>
        <taxon>Betaproteobacteria</taxon>
        <taxon>Burkholderiales</taxon>
        <taxon>Alcaligenaceae</taxon>
        <taxon>Bordetella</taxon>
    </lineage>
</organism>
<dbReference type="HOGENOM" id="CLU_828086_0_0_4"/>
<dbReference type="InterPro" id="IPR011004">
    <property type="entry name" value="Trimer_LpxA-like_sf"/>
</dbReference>
<gene>
    <name evidence="2" type="ordered locus">BAV0089</name>
</gene>
<dbReference type="EMBL" id="AM167904">
    <property type="protein sequence ID" value="CAJ47692.1"/>
    <property type="molecule type" value="Genomic_DNA"/>
</dbReference>
<dbReference type="STRING" id="360910.BAV0089"/>
<dbReference type="AlphaFoldDB" id="Q2L1T7"/>
<protein>
    <submittedName>
        <fullName evidence="2">Lipid A biosynthesis protein</fullName>
    </submittedName>
</protein>
<keyword evidence="3" id="KW-1185">Reference proteome</keyword>
<dbReference type="OrthoDB" id="8612290at2"/>
<dbReference type="PANTHER" id="PTHR43300:SF4">
    <property type="entry name" value="ACYL-[ACYL-CARRIER-PROTEIN]--UDP-N-ACETYLGLUCOSAMINE O-ACYLTRANSFERASE"/>
    <property type="match status" value="1"/>
</dbReference>